<dbReference type="InterPro" id="IPR011059">
    <property type="entry name" value="Metal-dep_hydrolase_composite"/>
</dbReference>
<evidence type="ECO:0000313" key="4">
    <source>
        <dbReference type="Proteomes" id="UP000526083"/>
    </source>
</evidence>
<dbReference type="AlphaFoldDB" id="A0A7W3JPT1"/>
<dbReference type="PANTHER" id="PTHR43794">
    <property type="entry name" value="AMINOHYDROLASE SSNA-RELATED"/>
    <property type="match status" value="1"/>
</dbReference>
<protein>
    <submittedName>
        <fullName evidence="3">Cytosine/adenosine deaminase-related metal-dependent hydrolase</fullName>
    </submittedName>
</protein>
<dbReference type="Gene3D" id="2.30.40.10">
    <property type="entry name" value="Urease, subunit C, domain 1"/>
    <property type="match status" value="1"/>
</dbReference>
<evidence type="ECO:0000313" key="3">
    <source>
        <dbReference type="EMBL" id="MBA8816785.1"/>
    </source>
</evidence>
<feature type="domain" description="Amidohydrolase-related" evidence="2">
    <location>
        <begin position="65"/>
        <end position="442"/>
    </location>
</feature>
<dbReference type="InterPro" id="IPR006680">
    <property type="entry name" value="Amidohydro-rel"/>
</dbReference>
<dbReference type="SUPFAM" id="SSF51556">
    <property type="entry name" value="Metallo-dependent hydrolases"/>
    <property type="match status" value="1"/>
</dbReference>
<dbReference type="SUPFAM" id="SSF51338">
    <property type="entry name" value="Composite domain of metallo-dependent hydrolases"/>
    <property type="match status" value="1"/>
</dbReference>
<accession>A0A7W3JPT1</accession>
<name>A0A7W3JPT1_9MICO</name>
<dbReference type="Proteomes" id="UP000526083">
    <property type="component" value="Unassembled WGS sequence"/>
</dbReference>
<keyword evidence="1 3" id="KW-0378">Hydrolase</keyword>
<comment type="caution">
    <text evidence="3">The sequence shown here is derived from an EMBL/GenBank/DDBJ whole genome shotgun (WGS) entry which is preliminary data.</text>
</comment>
<evidence type="ECO:0000256" key="1">
    <source>
        <dbReference type="ARBA" id="ARBA00022801"/>
    </source>
</evidence>
<dbReference type="Pfam" id="PF01979">
    <property type="entry name" value="Amidohydro_1"/>
    <property type="match status" value="1"/>
</dbReference>
<dbReference type="InterPro" id="IPR050287">
    <property type="entry name" value="MTA/SAH_deaminase"/>
</dbReference>
<dbReference type="Gene3D" id="3.20.20.140">
    <property type="entry name" value="Metal-dependent hydrolases"/>
    <property type="match status" value="1"/>
</dbReference>
<dbReference type="RefSeq" id="WP_167046383.1">
    <property type="nucleotide sequence ID" value="NZ_JAAOZB010000001.1"/>
</dbReference>
<dbReference type="PANTHER" id="PTHR43794:SF11">
    <property type="entry name" value="AMIDOHYDROLASE-RELATED DOMAIN-CONTAINING PROTEIN"/>
    <property type="match status" value="1"/>
</dbReference>
<dbReference type="EMBL" id="JACGWY010000003">
    <property type="protein sequence ID" value="MBA8816785.1"/>
    <property type="molecule type" value="Genomic_DNA"/>
</dbReference>
<evidence type="ECO:0000259" key="2">
    <source>
        <dbReference type="Pfam" id="PF01979"/>
    </source>
</evidence>
<dbReference type="GO" id="GO:0016810">
    <property type="term" value="F:hydrolase activity, acting on carbon-nitrogen (but not peptide) bonds"/>
    <property type="evidence" value="ECO:0007669"/>
    <property type="project" value="InterPro"/>
</dbReference>
<organism evidence="3 4">
    <name type="scientific">Microbacterium halimionae</name>
    <dbReference type="NCBI Taxonomy" id="1526413"/>
    <lineage>
        <taxon>Bacteria</taxon>
        <taxon>Bacillati</taxon>
        <taxon>Actinomycetota</taxon>
        <taxon>Actinomycetes</taxon>
        <taxon>Micrococcales</taxon>
        <taxon>Microbacteriaceae</taxon>
        <taxon>Microbacterium</taxon>
    </lineage>
</organism>
<reference evidence="3 4" key="1">
    <citation type="submission" date="2020-07" db="EMBL/GenBank/DDBJ databases">
        <title>Sequencing the genomes of 1000 actinobacteria strains.</title>
        <authorList>
            <person name="Klenk H.-P."/>
        </authorList>
    </citation>
    <scope>NUCLEOTIDE SEQUENCE [LARGE SCALE GENOMIC DNA]</scope>
    <source>
        <strain evidence="3 4">DSM 27576</strain>
    </source>
</reference>
<dbReference type="InterPro" id="IPR032466">
    <property type="entry name" value="Metal_Hydrolase"/>
</dbReference>
<gene>
    <name evidence="3" type="ORF">FHX48_001878</name>
</gene>
<sequence>MSEELGIRRGFDTVIADATIVTMNPARDVVSGWVGISDGLIAAVDSGPVPDGVHAEQWVSAGGGIVHPGYVSVHQHTADTLARGEAGEAREFFDWLFGVYYESVLGLSNDDVRTAATLAAGDLQRAGITTVLDCWGVGDAGSPRSRAALETTIAVAEASGLRWIVAPMVSDSMPSAWGPVLDSAAASSRVGFAAERLYGATADVLEFAEWASSLSTSRVPVWTSVELPEMASDELLRGLAAVATDAGQGFTTHLCASVPGAAGIDGERAVARLERLAVYEGRMVGAHLTFTDSAERDALAAGGVGAAHCAASTMFGGGSHSALGELRASGVTVGLGLDNASLNTTTDMVGEMRHVLAFDRSAGSGPSRLTAADALALATIDGARVLGLEDSIGSIEVGKDADLVLVDTSGPWWRPDVDAATGIVLRSRADDIRMVFARGAVVHSRG</sequence>
<proteinExistence type="predicted"/>
<keyword evidence="4" id="KW-1185">Reference proteome</keyword>